<evidence type="ECO:0000313" key="3">
    <source>
        <dbReference type="Proteomes" id="UP000188543"/>
    </source>
</evidence>
<gene>
    <name evidence="2" type="ORF">A8E72_30680</name>
</gene>
<proteinExistence type="predicted"/>
<evidence type="ECO:0000256" key="1">
    <source>
        <dbReference type="SAM" id="SignalP"/>
    </source>
</evidence>
<keyword evidence="1" id="KW-0732">Signal</keyword>
<dbReference type="EMBL" id="MUTJ01000092">
    <property type="protein sequence ID" value="ONU77753.1"/>
    <property type="molecule type" value="Genomic_DNA"/>
</dbReference>
<name>A0A1V2VVL4_9BURK</name>
<protein>
    <submittedName>
        <fullName evidence="2">Uncharacterized protein</fullName>
    </submittedName>
</protein>
<dbReference type="AlphaFoldDB" id="A0A1V2VVL4"/>
<feature type="chain" id="PRO_5012572947" evidence="1">
    <location>
        <begin position="23"/>
        <end position="122"/>
    </location>
</feature>
<comment type="caution">
    <text evidence="2">The sequence shown here is derived from an EMBL/GenBank/DDBJ whole genome shotgun (WGS) entry which is preliminary data.</text>
</comment>
<sequence length="122" mass="13334">MKKTTYLAAVLLLATFARESLADGIYNNAHDLMVEAIRTGSASGVMTGDIAKKFSDQFRSNGPLLVSAKVEKRYKQKGCARLSVNYTKKQVQSTNGLTDALLKTQINYCLDGRAPDSLEEAQ</sequence>
<dbReference type="Proteomes" id="UP000188543">
    <property type="component" value="Unassembled WGS sequence"/>
</dbReference>
<reference evidence="2 3" key="1">
    <citation type="submission" date="2016-08" db="EMBL/GenBank/DDBJ databases">
        <authorList>
            <person name="Seilhamer J.J."/>
        </authorList>
    </citation>
    <scope>NUCLEOTIDE SEQUENCE [LARGE SCALE GENOMIC DNA]</scope>
    <source>
        <strain evidence="2 3">VC14762</strain>
    </source>
</reference>
<dbReference type="RefSeq" id="WP_077176632.1">
    <property type="nucleotide sequence ID" value="NZ_MUTB01000063.1"/>
</dbReference>
<organism evidence="2 3">
    <name type="scientific">Burkholderia cenocepacia</name>
    <dbReference type="NCBI Taxonomy" id="95486"/>
    <lineage>
        <taxon>Bacteria</taxon>
        <taxon>Pseudomonadati</taxon>
        <taxon>Pseudomonadota</taxon>
        <taxon>Betaproteobacteria</taxon>
        <taxon>Burkholderiales</taxon>
        <taxon>Burkholderiaceae</taxon>
        <taxon>Burkholderia</taxon>
        <taxon>Burkholderia cepacia complex</taxon>
    </lineage>
</organism>
<accession>A0A1V2VVL4</accession>
<feature type="signal peptide" evidence="1">
    <location>
        <begin position="1"/>
        <end position="22"/>
    </location>
</feature>
<evidence type="ECO:0000313" key="2">
    <source>
        <dbReference type="EMBL" id="ONU77753.1"/>
    </source>
</evidence>